<dbReference type="AlphaFoldDB" id="A0A7J8WBF0"/>
<dbReference type="Proteomes" id="UP000593573">
    <property type="component" value="Unassembled WGS sequence"/>
</dbReference>
<feature type="region of interest" description="Disordered" evidence="1">
    <location>
        <begin position="128"/>
        <end position="147"/>
    </location>
</feature>
<name>A0A7J8WBF0_9ROSI</name>
<keyword evidence="3" id="KW-1185">Reference proteome</keyword>
<protein>
    <submittedName>
        <fullName evidence="2">Uncharacterized protein</fullName>
    </submittedName>
</protein>
<dbReference type="EMBL" id="JABFAB010243679">
    <property type="protein sequence ID" value="MBA0672160.1"/>
    <property type="molecule type" value="Genomic_DNA"/>
</dbReference>
<reference evidence="2 3" key="1">
    <citation type="journal article" date="2019" name="Genome Biol. Evol.">
        <title>Insights into the evolution of the New World diploid cottons (Gossypium, subgenus Houzingenia) based on genome sequencing.</title>
        <authorList>
            <person name="Grover C.E."/>
            <person name="Arick M.A. 2nd"/>
            <person name="Thrash A."/>
            <person name="Conover J.L."/>
            <person name="Sanders W.S."/>
            <person name="Peterson D.G."/>
            <person name="Frelichowski J.E."/>
            <person name="Scheffler J.A."/>
            <person name="Scheffler B.E."/>
            <person name="Wendel J.F."/>
        </authorList>
    </citation>
    <scope>NUCLEOTIDE SEQUENCE [LARGE SCALE GENOMIC DNA]</scope>
    <source>
        <strain evidence="2">57</strain>
        <tissue evidence="2">Leaf</tissue>
    </source>
</reference>
<evidence type="ECO:0000313" key="3">
    <source>
        <dbReference type="Proteomes" id="UP000593573"/>
    </source>
</evidence>
<accession>A0A7J8WBF0</accession>
<evidence type="ECO:0000256" key="1">
    <source>
        <dbReference type="SAM" id="MobiDB-lite"/>
    </source>
</evidence>
<dbReference type="OrthoDB" id="1001469at2759"/>
<proteinExistence type="predicted"/>
<evidence type="ECO:0000313" key="2">
    <source>
        <dbReference type="EMBL" id="MBA0672160.1"/>
    </source>
</evidence>
<sequence length="233" mass="25563">MPQASDVTEKEALLAFQNGLKLWVKQKMEQRGVQKLSEAMTVGESVIKKKPNMKRDKLKCFLCNGPPMLKKCLKKSALKEKSVGKAFVLGLSARGVEAKEAEIEKKPVKCFLCHGPHRLRKCPKKSVIEGDDETDNEPKKLSSSKGKVEAKRVKMSKKEASKVLLVSWLPPKEELTLSSNLGEKVSIKIVKLGPIKLNSSEASELAESSTRLPSMGEVGGASDFKGKVMMQVG</sequence>
<feature type="compositionally biased region" description="Basic and acidic residues" evidence="1">
    <location>
        <begin position="136"/>
        <end position="147"/>
    </location>
</feature>
<comment type="caution">
    <text evidence="2">The sequence shown here is derived from an EMBL/GenBank/DDBJ whole genome shotgun (WGS) entry which is preliminary data.</text>
</comment>
<gene>
    <name evidence="2" type="ORF">Goklo_025250</name>
</gene>
<organism evidence="2 3">
    <name type="scientific">Gossypium klotzschianum</name>
    <dbReference type="NCBI Taxonomy" id="34286"/>
    <lineage>
        <taxon>Eukaryota</taxon>
        <taxon>Viridiplantae</taxon>
        <taxon>Streptophyta</taxon>
        <taxon>Embryophyta</taxon>
        <taxon>Tracheophyta</taxon>
        <taxon>Spermatophyta</taxon>
        <taxon>Magnoliopsida</taxon>
        <taxon>eudicotyledons</taxon>
        <taxon>Gunneridae</taxon>
        <taxon>Pentapetalae</taxon>
        <taxon>rosids</taxon>
        <taxon>malvids</taxon>
        <taxon>Malvales</taxon>
        <taxon>Malvaceae</taxon>
        <taxon>Malvoideae</taxon>
        <taxon>Gossypium</taxon>
    </lineage>
</organism>